<reference evidence="2" key="1">
    <citation type="submission" date="2021-02" db="EMBL/GenBank/DDBJ databases">
        <authorList>
            <person name="Nowell W R."/>
        </authorList>
    </citation>
    <scope>NUCLEOTIDE SEQUENCE</scope>
</reference>
<evidence type="ECO:0000313" key="2">
    <source>
        <dbReference type="EMBL" id="CAF4058591.1"/>
    </source>
</evidence>
<comment type="caution">
    <text evidence="2">The sequence shown here is derived from an EMBL/GenBank/DDBJ whole genome shotgun (WGS) entry which is preliminary data.</text>
</comment>
<organism evidence="2 3">
    <name type="scientific">Didymodactylos carnosus</name>
    <dbReference type="NCBI Taxonomy" id="1234261"/>
    <lineage>
        <taxon>Eukaryota</taxon>
        <taxon>Metazoa</taxon>
        <taxon>Spiralia</taxon>
        <taxon>Gnathifera</taxon>
        <taxon>Rotifera</taxon>
        <taxon>Eurotatoria</taxon>
        <taxon>Bdelloidea</taxon>
        <taxon>Philodinida</taxon>
        <taxon>Philodinidae</taxon>
        <taxon>Didymodactylos</taxon>
    </lineage>
</organism>
<dbReference type="AlphaFoldDB" id="A0A8S2PKD9"/>
<sequence length="421" mass="47694">MASPILLKAWFSNEATGLPFTSLFLNYRKSKSKMVRLTNAIQNLIQFRILPKGIGRDRHIVTARKETYMKAPPATMRSNANMLVYLQSIGIDLDEYVHFYLSSPLPTDMKLTEFAVNMILSNDDYIEICHLFNDVLRDQPEYNKTINQETSETEPENLQQNHHSLIDDASNLLTNTIDSDPLTIHGQSLVPVMSEAGSGESVFNQFNTYEQTNYEKGQTQSELQSIELRSNDDNNFLQTETTSYDMSKFLEKINSQQTIELISELIRNKNHLIKRVLEEQDNDSTAKQPRNNEREQITLPTFELDHNLTESVSPTPIWTHSTVSIGGNPANEQQYGELSSMQSITSLNLNNANEMVSTSNITITTMNSADVIPGSSFIDKLIDNVQNANDLCISNNGILIVNLYLYKLMRPTIQVNQRIVG</sequence>
<protein>
    <submittedName>
        <fullName evidence="2">Uncharacterized protein</fullName>
    </submittedName>
</protein>
<evidence type="ECO:0000313" key="3">
    <source>
        <dbReference type="Proteomes" id="UP000682733"/>
    </source>
</evidence>
<dbReference type="EMBL" id="CAJNOK010016758">
    <property type="protein sequence ID" value="CAF1251304.1"/>
    <property type="molecule type" value="Genomic_DNA"/>
</dbReference>
<evidence type="ECO:0000313" key="1">
    <source>
        <dbReference type="EMBL" id="CAF1251304.1"/>
    </source>
</evidence>
<accession>A0A8S2PKD9</accession>
<name>A0A8S2PKD9_9BILA</name>
<dbReference type="EMBL" id="CAJOBA010038309">
    <property type="protein sequence ID" value="CAF4058591.1"/>
    <property type="molecule type" value="Genomic_DNA"/>
</dbReference>
<gene>
    <name evidence="1" type="ORF">OVA965_LOCUS26291</name>
    <name evidence="2" type="ORF">TMI583_LOCUS27030</name>
</gene>
<dbReference type="Proteomes" id="UP000677228">
    <property type="component" value="Unassembled WGS sequence"/>
</dbReference>
<proteinExistence type="predicted"/>
<dbReference type="Proteomes" id="UP000682733">
    <property type="component" value="Unassembled WGS sequence"/>
</dbReference>